<dbReference type="OrthoDB" id="3669840at2"/>
<dbReference type="InterPro" id="IPR036527">
    <property type="entry name" value="SCP2_sterol-bd_dom_sf"/>
</dbReference>
<keyword evidence="3" id="KW-1185">Reference proteome</keyword>
<proteinExistence type="predicted"/>
<dbReference type="Proteomes" id="UP000198221">
    <property type="component" value="Chromosome I"/>
</dbReference>
<evidence type="ECO:0000313" key="3">
    <source>
        <dbReference type="Proteomes" id="UP000198221"/>
    </source>
</evidence>
<dbReference type="Gene3D" id="1.20.120.450">
    <property type="entry name" value="dinb family like domain"/>
    <property type="match status" value="1"/>
</dbReference>
<evidence type="ECO:0000259" key="1">
    <source>
        <dbReference type="Pfam" id="PF11716"/>
    </source>
</evidence>
<name>A0A1C5H1K4_9ACTN</name>
<accession>A0A1C5H1K4</accession>
<dbReference type="AlphaFoldDB" id="A0A1C5H1K4"/>
<dbReference type="InterPro" id="IPR034660">
    <property type="entry name" value="DinB/YfiT-like"/>
</dbReference>
<dbReference type="GO" id="GO:0046872">
    <property type="term" value="F:metal ion binding"/>
    <property type="evidence" value="ECO:0007669"/>
    <property type="project" value="InterPro"/>
</dbReference>
<dbReference type="SUPFAM" id="SSF55718">
    <property type="entry name" value="SCP-like"/>
    <property type="match status" value="1"/>
</dbReference>
<dbReference type="InterPro" id="IPR024344">
    <property type="entry name" value="MDMPI_metal-binding"/>
</dbReference>
<sequence length="270" mass="28818">MAQTTADRAESADLSDEIVAVAERLADLIGALPTADIAIPGASWTVAEAAAHLAMANELMATIAAGRPATHGDGTKAGLASANAQSLTEHTERDPAVLAQRITEQAAAFLEAARARPAADVVDTPMGPMPLGVFSCYLLAHMLSHGSAIASALRQPPIVRPRHVELILPFIHVTMPRLVDRTAVQDLTACYELRLRGLSRFSVLFADGVATVSDIPHRRADCTISVDPVSFFLLSAGLSSQWPLIARGKLRAWGRKPWLAFRFLGFFAIP</sequence>
<dbReference type="EMBL" id="LT607754">
    <property type="protein sequence ID" value="SCG39803.1"/>
    <property type="molecule type" value="Genomic_DNA"/>
</dbReference>
<feature type="domain" description="Mycothiol-dependent maleylpyruvate isomerase metal-binding" evidence="1">
    <location>
        <begin position="20"/>
        <end position="133"/>
    </location>
</feature>
<organism evidence="2 3">
    <name type="scientific">Micromonospora inositola</name>
    <dbReference type="NCBI Taxonomy" id="47865"/>
    <lineage>
        <taxon>Bacteria</taxon>
        <taxon>Bacillati</taxon>
        <taxon>Actinomycetota</taxon>
        <taxon>Actinomycetes</taxon>
        <taxon>Micromonosporales</taxon>
        <taxon>Micromonosporaceae</taxon>
        <taxon>Micromonospora</taxon>
    </lineage>
</organism>
<dbReference type="SUPFAM" id="SSF109854">
    <property type="entry name" value="DinB/YfiT-like putative metalloenzymes"/>
    <property type="match status" value="1"/>
</dbReference>
<evidence type="ECO:0000313" key="2">
    <source>
        <dbReference type="EMBL" id="SCG39803.1"/>
    </source>
</evidence>
<reference evidence="3" key="1">
    <citation type="submission" date="2016-06" db="EMBL/GenBank/DDBJ databases">
        <authorList>
            <person name="Varghese N."/>
            <person name="Submissions Spin"/>
        </authorList>
    </citation>
    <scope>NUCLEOTIDE SEQUENCE [LARGE SCALE GENOMIC DNA]</scope>
    <source>
        <strain evidence="3">DSM 43819</strain>
    </source>
</reference>
<gene>
    <name evidence="2" type="ORF">GA0070613_0686</name>
</gene>
<dbReference type="RefSeq" id="WP_089010938.1">
    <property type="nucleotide sequence ID" value="NZ_LT607754.1"/>
</dbReference>
<dbReference type="Pfam" id="PF11716">
    <property type="entry name" value="MDMPI_N"/>
    <property type="match status" value="1"/>
</dbReference>
<protein>
    <submittedName>
        <fullName evidence="2">TIGR03083 family protein</fullName>
    </submittedName>
</protein>